<dbReference type="PANTHER" id="PTHR39176:SF1">
    <property type="entry name" value="PERIPLASMIC PROTEIN"/>
    <property type="match status" value="1"/>
</dbReference>
<feature type="region of interest" description="Disordered" evidence="1">
    <location>
        <begin position="30"/>
        <end position="93"/>
    </location>
</feature>
<dbReference type="Pfam" id="PF07007">
    <property type="entry name" value="LprI"/>
    <property type="match status" value="2"/>
</dbReference>
<dbReference type="RefSeq" id="WP_377964096.1">
    <property type="nucleotide sequence ID" value="NZ_JBHZOL010000065.1"/>
</dbReference>
<evidence type="ECO:0000256" key="1">
    <source>
        <dbReference type="SAM" id="MobiDB-lite"/>
    </source>
</evidence>
<proteinExistence type="predicted"/>
<evidence type="ECO:0000313" key="4">
    <source>
        <dbReference type="EMBL" id="MFE4106389.1"/>
    </source>
</evidence>
<gene>
    <name evidence="4" type="ORF">ACFVKH_08890</name>
</gene>
<evidence type="ECO:0000313" key="5">
    <source>
        <dbReference type="Proteomes" id="UP001600165"/>
    </source>
</evidence>
<feature type="domain" description="Lysozyme inhibitor LprI-like N-terminal" evidence="3">
    <location>
        <begin position="93"/>
        <end position="181"/>
    </location>
</feature>
<comment type="caution">
    <text evidence="4">The sequence shown here is derived from an EMBL/GenBank/DDBJ whole genome shotgun (WGS) entry which is preliminary data.</text>
</comment>
<feature type="chain" id="PRO_5046716201" evidence="2">
    <location>
        <begin position="31"/>
        <end position="262"/>
    </location>
</feature>
<dbReference type="EMBL" id="JBHZOL010000065">
    <property type="protein sequence ID" value="MFE4106389.1"/>
    <property type="molecule type" value="Genomic_DNA"/>
</dbReference>
<dbReference type="PANTHER" id="PTHR39176">
    <property type="entry name" value="PERIPLASMIC PROTEIN-RELATED"/>
    <property type="match status" value="1"/>
</dbReference>
<keyword evidence="2" id="KW-0732">Signal</keyword>
<feature type="compositionally biased region" description="Polar residues" evidence="1">
    <location>
        <begin position="30"/>
        <end position="63"/>
    </location>
</feature>
<dbReference type="Gene3D" id="1.20.1270.180">
    <property type="match status" value="2"/>
</dbReference>
<dbReference type="PROSITE" id="PS51257">
    <property type="entry name" value="PROKAR_LIPOPROTEIN"/>
    <property type="match status" value="1"/>
</dbReference>
<reference evidence="4 5" key="1">
    <citation type="submission" date="2024-10" db="EMBL/GenBank/DDBJ databases">
        <authorList>
            <person name="Ratan Roy A."/>
            <person name="Morales Sandoval P.H."/>
            <person name="De Los Santos Villalobos S."/>
            <person name="Chakraborty S."/>
            <person name="Mukherjee J."/>
        </authorList>
    </citation>
    <scope>NUCLEOTIDE SEQUENCE [LARGE SCALE GENOMIC DNA]</scope>
    <source>
        <strain evidence="4 5">S1</strain>
    </source>
</reference>
<evidence type="ECO:0000259" key="3">
    <source>
        <dbReference type="Pfam" id="PF07007"/>
    </source>
</evidence>
<feature type="signal peptide" evidence="2">
    <location>
        <begin position="1"/>
        <end position="30"/>
    </location>
</feature>
<dbReference type="Proteomes" id="UP001600165">
    <property type="component" value="Unassembled WGS sequence"/>
</dbReference>
<sequence>MVLPFFRPSCGVVLGLLVLLTASCGSQTVAPNDPSTAGGNGDPTVSTPQTNEEVESPAQSDTPPSAAPSAEQPDTAVADNLPTAGLAGVDCESPQTQTEMNQCAKAWFDQEDAKLNRVYNQLKPSLKANQQAQLTEAELAWIEFRDTNCDFEAAQYEGGSLQPTIYYSCLAQVTADRTAELQDPASTNVSYATADQQLNQVYQALKSDLSESGKSALTTAQLAWLDYRDSNCAYEGNTQDCLARLTLARTNQLEEQAAMRSL</sequence>
<accession>A0ABW6IG86</accession>
<keyword evidence="5" id="KW-1185">Reference proteome</keyword>
<feature type="domain" description="Lysozyme inhibitor LprI-like N-terminal" evidence="3">
    <location>
        <begin position="189"/>
        <end position="253"/>
    </location>
</feature>
<name>A0ABW6IG86_9CYAN</name>
<protein>
    <submittedName>
        <fullName evidence="4">Lysozyme inhibitor LprI family protein</fullName>
    </submittedName>
</protein>
<organism evidence="4 5">
    <name type="scientific">Almyronema epifaneia S1</name>
    <dbReference type="NCBI Taxonomy" id="2991925"/>
    <lineage>
        <taxon>Bacteria</taxon>
        <taxon>Bacillati</taxon>
        <taxon>Cyanobacteriota</taxon>
        <taxon>Cyanophyceae</taxon>
        <taxon>Nodosilineales</taxon>
        <taxon>Nodosilineaceae</taxon>
        <taxon>Almyronema</taxon>
        <taxon>Almyronema epifaneia</taxon>
    </lineage>
</organism>
<evidence type="ECO:0000256" key="2">
    <source>
        <dbReference type="SAM" id="SignalP"/>
    </source>
</evidence>
<dbReference type="InterPro" id="IPR009739">
    <property type="entry name" value="LprI-like_N"/>
</dbReference>